<keyword evidence="1" id="KW-0677">Repeat</keyword>
<dbReference type="InterPro" id="IPR003409">
    <property type="entry name" value="MORN"/>
</dbReference>
<dbReference type="SUPFAM" id="SSF82185">
    <property type="entry name" value="Histone H3 K4-specific methyltransferase SET7/9 N-terminal domain"/>
    <property type="match status" value="2"/>
</dbReference>
<reference evidence="2" key="1">
    <citation type="submission" date="2022-03" db="EMBL/GenBank/DDBJ databases">
        <title>Draft genome sequence of Aduncisulcus paluster, a free-living microaerophilic Fornicata.</title>
        <authorList>
            <person name="Yuyama I."/>
            <person name="Kume K."/>
            <person name="Tamura T."/>
            <person name="Inagaki Y."/>
            <person name="Hashimoto T."/>
        </authorList>
    </citation>
    <scope>NUCLEOTIDE SEQUENCE</scope>
    <source>
        <strain evidence="2">NY0171</strain>
    </source>
</reference>
<dbReference type="Proteomes" id="UP001057375">
    <property type="component" value="Unassembled WGS sequence"/>
</dbReference>
<dbReference type="PANTHER" id="PTHR43215:SF14">
    <property type="entry name" value="RADIAL SPOKE HEAD 1 HOMOLOG"/>
    <property type="match status" value="1"/>
</dbReference>
<evidence type="ECO:0000313" key="2">
    <source>
        <dbReference type="EMBL" id="GKT37335.1"/>
    </source>
</evidence>
<comment type="caution">
    <text evidence="2">The sequence shown here is derived from an EMBL/GenBank/DDBJ whole genome shotgun (WGS) entry which is preliminary data.</text>
</comment>
<accession>A0ABQ5KY20</accession>
<dbReference type="EMBL" id="BQXS01011454">
    <property type="protein sequence ID" value="GKT37335.1"/>
    <property type="molecule type" value="Genomic_DNA"/>
</dbReference>
<sequence length="364" mass="41597">MQYSDEIVDSHRELDEPIFEETDIKTQTSRMDMLENLSLRNGHHSTVYHPKGGHYKGCWKDGKRHGCGVQVFKSGDKYQGEWEESVQHGWGVYYKKTGDVLVKGYAGQFEKGRMHGIGTLYLTDGGKYVGQWKAGLRCGFGVEFLAPTKEEKKEFGWGSIYRGGWEDDRRSGKGILIKANGDVYFGNFANGLQNGLGEYFFCRSRNKFSGLWKDGIARCSSVEHWTQEDEIRMVEFWANSAGPWPGLPMSFYISSERMKELFYPHVGEGEMDLLEEVRFEHMKFEASMEGVGDGPYIGIPLLPPRDPELPPAPEELPFPKIRPKSKIEERLRIPQKTLVPLLPKTELRNPVKVMKIAQINVMEE</sequence>
<dbReference type="PANTHER" id="PTHR43215">
    <property type="entry name" value="RADIAL SPOKE HEAD 1 HOMOLOG"/>
    <property type="match status" value="1"/>
</dbReference>
<dbReference type="Pfam" id="PF02493">
    <property type="entry name" value="MORN"/>
    <property type="match status" value="6"/>
</dbReference>
<protein>
    <submittedName>
        <fullName evidence="2">Uncharacterized protein</fullName>
    </submittedName>
</protein>
<name>A0ABQ5KY20_9EUKA</name>
<dbReference type="SMART" id="SM00698">
    <property type="entry name" value="MORN"/>
    <property type="match status" value="6"/>
</dbReference>
<dbReference type="Gene3D" id="2.20.110.10">
    <property type="entry name" value="Histone H3 K4-specific methyltransferase SET7/9 N-terminal domain"/>
    <property type="match status" value="3"/>
</dbReference>
<organism evidence="2 3">
    <name type="scientific">Aduncisulcus paluster</name>
    <dbReference type="NCBI Taxonomy" id="2918883"/>
    <lineage>
        <taxon>Eukaryota</taxon>
        <taxon>Metamonada</taxon>
        <taxon>Carpediemonas-like organisms</taxon>
        <taxon>Aduncisulcus</taxon>
    </lineage>
</organism>
<gene>
    <name evidence="2" type="ORF">ADUPG1_010140</name>
</gene>
<proteinExistence type="predicted"/>
<keyword evidence="3" id="KW-1185">Reference proteome</keyword>
<evidence type="ECO:0000313" key="3">
    <source>
        <dbReference type="Proteomes" id="UP001057375"/>
    </source>
</evidence>
<evidence type="ECO:0000256" key="1">
    <source>
        <dbReference type="ARBA" id="ARBA00022737"/>
    </source>
</evidence>